<dbReference type="EMBL" id="CP146072">
    <property type="protein sequence ID" value="WWR36058.1"/>
    <property type="molecule type" value="Genomic_DNA"/>
</dbReference>
<feature type="transmembrane region" description="Helical" evidence="1">
    <location>
        <begin position="218"/>
        <end position="236"/>
    </location>
</feature>
<dbReference type="RefSeq" id="WP_338660008.1">
    <property type="nucleotide sequence ID" value="NZ_CP146072.1"/>
</dbReference>
<feature type="transmembrane region" description="Helical" evidence="1">
    <location>
        <begin position="310"/>
        <end position="334"/>
    </location>
</feature>
<sequence>MRIKPDAFLHYKSSSFLIILMLFFLAITGIISPYKYNLLPVNPILEITLIIAALLAAKGTSERYYSFIIISSIYLISSFLVMHLLKPANIFDFAQAYKSFYYIIPLSLFAGKDKFNEKQIKTILYFLLAMFLAKYSYSRLLHLDERLSTRPGIYLENNFELILLLIIYYLATPTIKKYKLLTFSTLAFIVVISGSRSALLALLIVYSATFIKKIDAKVILSFIALAILLWILYIVFSERLAGGGLEEIDRYRFMMVFLNEIRSWGVFNYLFGSVPLTPLSPQSCASLSFYEGMFSSAGTGECYSVILHAYLLRVIFDQGIIALLLMLGFIWTGLGSANYTNRQKYCIIGVLMISGVSVSSVNSVFSAIALAIAFSYKQTPKSTKKDNMSTSK</sequence>
<evidence type="ECO:0000256" key="1">
    <source>
        <dbReference type="SAM" id="Phobius"/>
    </source>
</evidence>
<proteinExistence type="predicted"/>
<gene>
    <name evidence="2" type="ORF">V6B39_13740</name>
</gene>
<feature type="transmembrane region" description="Helical" evidence="1">
    <location>
        <begin position="64"/>
        <end position="85"/>
    </location>
</feature>
<evidence type="ECO:0000313" key="2">
    <source>
        <dbReference type="EMBL" id="WWR36058.1"/>
    </source>
</evidence>
<feature type="transmembrane region" description="Helical" evidence="1">
    <location>
        <begin position="123"/>
        <end position="141"/>
    </location>
</feature>
<protein>
    <recommendedName>
        <fullName evidence="4">O-antigen ligase like membrane protein</fullName>
    </recommendedName>
</protein>
<evidence type="ECO:0008006" key="4">
    <source>
        <dbReference type="Google" id="ProtNLM"/>
    </source>
</evidence>
<dbReference type="GeneID" id="89544325"/>
<keyword evidence="1" id="KW-1133">Transmembrane helix</keyword>
<reference evidence="3" key="1">
    <citation type="submission" date="2024-02" db="EMBL/GenBank/DDBJ databases">
        <title>Exploring bacterial hosts of class 1 integrons in salad vegetable microbiomes with epicPCR.</title>
        <authorList>
            <person name="Qi Q."/>
            <person name="Ghaly T.M."/>
            <person name="Gillings M.R."/>
            <person name="Tetu S.G."/>
        </authorList>
    </citation>
    <scope>NUCLEOTIDE SEQUENCE [LARGE SCALE GENOMIC DNA]</scope>
    <source>
        <strain evidence="3">S2-2023-2</strain>
    </source>
</reference>
<accession>A0ABZ2H047</accession>
<dbReference type="Proteomes" id="UP001369248">
    <property type="component" value="Chromosome"/>
</dbReference>
<keyword evidence="1" id="KW-0472">Membrane</keyword>
<keyword evidence="3" id="KW-1185">Reference proteome</keyword>
<evidence type="ECO:0000313" key="3">
    <source>
        <dbReference type="Proteomes" id="UP001369248"/>
    </source>
</evidence>
<feature type="transmembrane region" description="Helical" evidence="1">
    <location>
        <begin position="153"/>
        <end position="171"/>
    </location>
</feature>
<feature type="transmembrane region" description="Helical" evidence="1">
    <location>
        <begin position="12"/>
        <end position="32"/>
    </location>
</feature>
<keyword evidence="1" id="KW-0812">Transmembrane</keyword>
<name>A0ABZ2H047_9PSED</name>
<organism evidence="2 3">
    <name type="scientific">Pseudomonas bubulae</name>
    <dbReference type="NCBI Taxonomy" id="2316085"/>
    <lineage>
        <taxon>Bacteria</taxon>
        <taxon>Pseudomonadati</taxon>
        <taxon>Pseudomonadota</taxon>
        <taxon>Gammaproteobacteria</taxon>
        <taxon>Pseudomonadales</taxon>
        <taxon>Pseudomonadaceae</taxon>
        <taxon>Pseudomonas</taxon>
    </lineage>
</organism>
<feature type="transmembrane region" description="Helical" evidence="1">
    <location>
        <begin position="38"/>
        <end position="57"/>
    </location>
</feature>
<feature type="transmembrane region" description="Helical" evidence="1">
    <location>
        <begin position="183"/>
        <end position="206"/>
    </location>
</feature>
<feature type="transmembrane region" description="Helical" evidence="1">
    <location>
        <begin position="346"/>
        <end position="374"/>
    </location>
</feature>